<reference evidence="1" key="1">
    <citation type="submission" date="2020-09" db="EMBL/GenBank/DDBJ databases">
        <title>Comparative genome analyses of four rice-infecting Rhizoctonia solani isolates reveal extensive enrichment of homogalacturonan modification genes.</title>
        <authorList>
            <person name="Lee D.-Y."/>
            <person name="Jeon J."/>
            <person name="Kim K.-T."/>
            <person name="Cheong K."/>
            <person name="Song H."/>
            <person name="Choi G."/>
            <person name="Ko J."/>
            <person name="Opiyo S.O."/>
            <person name="Zuo S."/>
            <person name="Madhav S."/>
            <person name="Lee Y.-H."/>
            <person name="Wang G.-L."/>
        </authorList>
    </citation>
    <scope>NUCLEOTIDE SEQUENCE</scope>
    <source>
        <strain evidence="1">AG1-IA B2</strain>
    </source>
</reference>
<gene>
    <name evidence="1" type="ORF">RHS01_09897</name>
</gene>
<dbReference type="Proteomes" id="UP000614334">
    <property type="component" value="Unassembled WGS sequence"/>
</dbReference>
<name>A0A8H7I389_9AGAM</name>
<organism evidence="1 2">
    <name type="scientific">Rhizoctonia solani</name>
    <dbReference type="NCBI Taxonomy" id="456999"/>
    <lineage>
        <taxon>Eukaryota</taxon>
        <taxon>Fungi</taxon>
        <taxon>Dikarya</taxon>
        <taxon>Basidiomycota</taxon>
        <taxon>Agaricomycotina</taxon>
        <taxon>Agaricomycetes</taxon>
        <taxon>Cantharellales</taxon>
        <taxon>Ceratobasidiaceae</taxon>
        <taxon>Rhizoctonia</taxon>
    </lineage>
</organism>
<sequence length="109" mass="11794">MFGTLSGTVAFQPFQAPIMLLRYVIPMTLMITCTAQPAPHIPPLEYNVTAFFGHTFSTLARPLWPCHWEGGIDPQAQRPSPAGAYRIAAAHAPAQTTLRCMQTAGPGTI</sequence>
<proteinExistence type="predicted"/>
<dbReference type="AlphaFoldDB" id="A0A8H7I389"/>
<evidence type="ECO:0000313" key="1">
    <source>
        <dbReference type="EMBL" id="KAF8749697.1"/>
    </source>
</evidence>
<accession>A0A8H7I389</accession>
<protein>
    <submittedName>
        <fullName evidence="1">Uncharacterized protein</fullName>
    </submittedName>
</protein>
<evidence type="ECO:0000313" key="2">
    <source>
        <dbReference type="Proteomes" id="UP000614334"/>
    </source>
</evidence>
<comment type="caution">
    <text evidence="1">The sequence shown here is derived from an EMBL/GenBank/DDBJ whole genome shotgun (WGS) entry which is preliminary data.</text>
</comment>
<dbReference type="EMBL" id="JACYCF010000026">
    <property type="protein sequence ID" value="KAF8749697.1"/>
    <property type="molecule type" value="Genomic_DNA"/>
</dbReference>